<keyword evidence="6" id="KW-1185">Reference proteome</keyword>
<evidence type="ECO:0000313" key="4">
    <source>
        <dbReference type="EMBL" id="KAB1217644.1"/>
    </source>
</evidence>
<dbReference type="InterPro" id="IPR050592">
    <property type="entry name" value="GDSL_lipolytic_enzyme"/>
</dbReference>
<dbReference type="CDD" id="cd01837">
    <property type="entry name" value="SGNH_plant_lipase_like"/>
    <property type="match status" value="1"/>
</dbReference>
<dbReference type="InterPro" id="IPR035669">
    <property type="entry name" value="SGNH_plant_lipase-like"/>
</dbReference>
<evidence type="ECO:0008006" key="7">
    <source>
        <dbReference type="Google" id="ProtNLM"/>
    </source>
</evidence>
<dbReference type="AlphaFoldDB" id="A0A6A1VXC2"/>
<gene>
    <name evidence="4" type="ORF">CJ030_MR3G012217</name>
    <name evidence="5" type="ORF">CJ030_MR3G014887</name>
</gene>
<dbReference type="PANTHER" id="PTHR45642">
    <property type="entry name" value="GDSL ESTERASE/LIPASE EXL3"/>
    <property type="match status" value="1"/>
</dbReference>
<name>A0A6A1VXC2_9ROSI</name>
<accession>A0A6A1VXC2</accession>
<dbReference type="InterPro" id="IPR036514">
    <property type="entry name" value="SGNH_hydro_sf"/>
</dbReference>
<dbReference type="Pfam" id="PF00657">
    <property type="entry name" value="Lipase_GDSL"/>
    <property type="match status" value="1"/>
</dbReference>
<dbReference type="GO" id="GO:0016788">
    <property type="term" value="F:hydrolase activity, acting on ester bonds"/>
    <property type="evidence" value="ECO:0007669"/>
    <property type="project" value="InterPro"/>
</dbReference>
<evidence type="ECO:0000313" key="6">
    <source>
        <dbReference type="Proteomes" id="UP000516437"/>
    </source>
</evidence>
<dbReference type="SUPFAM" id="SSF52266">
    <property type="entry name" value="SGNH hydrolase"/>
    <property type="match status" value="1"/>
</dbReference>
<comment type="caution">
    <text evidence="4">The sequence shown here is derived from an EMBL/GenBank/DDBJ whole genome shotgun (WGS) entry which is preliminary data.</text>
</comment>
<evidence type="ECO:0000313" key="5">
    <source>
        <dbReference type="EMBL" id="KAB1217703.1"/>
    </source>
</evidence>
<dbReference type="PANTHER" id="PTHR45642:SF139">
    <property type="entry name" value="SGNH HYDROLASE-TYPE ESTERASE DOMAIN-CONTAINING PROTEIN"/>
    <property type="match status" value="1"/>
</dbReference>
<organism evidence="4 6">
    <name type="scientific">Morella rubra</name>
    <name type="common">Chinese bayberry</name>
    <dbReference type="NCBI Taxonomy" id="262757"/>
    <lineage>
        <taxon>Eukaryota</taxon>
        <taxon>Viridiplantae</taxon>
        <taxon>Streptophyta</taxon>
        <taxon>Embryophyta</taxon>
        <taxon>Tracheophyta</taxon>
        <taxon>Spermatophyta</taxon>
        <taxon>Magnoliopsida</taxon>
        <taxon>eudicotyledons</taxon>
        <taxon>Gunneridae</taxon>
        <taxon>Pentapetalae</taxon>
        <taxon>rosids</taxon>
        <taxon>fabids</taxon>
        <taxon>Fagales</taxon>
        <taxon>Myricaceae</taxon>
        <taxon>Morella</taxon>
    </lineage>
</organism>
<proteinExistence type="inferred from homology"/>
<feature type="signal peptide" evidence="3">
    <location>
        <begin position="1"/>
        <end position="28"/>
    </location>
</feature>
<evidence type="ECO:0000256" key="1">
    <source>
        <dbReference type="ARBA" id="ARBA00008668"/>
    </source>
</evidence>
<evidence type="ECO:0000256" key="2">
    <source>
        <dbReference type="ARBA" id="ARBA00022729"/>
    </source>
</evidence>
<dbReference type="Gene3D" id="3.40.50.1110">
    <property type="entry name" value="SGNH hydrolase"/>
    <property type="match status" value="1"/>
</dbReference>
<feature type="chain" id="PRO_5036163245" description="GDSL esterase/lipase" evidence="3">
    <location>
        <begin position="29"/>
        <end position="364"/>
    </location>
</feature>
<evidence type="ECO:0000256" key="3">
    <source>
        <dbReference type="SAM" id="SignalP"/>
    </source>
</evidence>
<keyword evidence="2 3" id="KW-0732">Signal</keyword>
<reference evidence="4 6" key="2">
    <citation type="journal article" date="2019" name="Plant Biotechnol. J.">
        <title>The red bayberry genome and genetic basis of sex determination.</title>
        <authorList>
            <person name="Jia H.M."/>
            <person name="Jia H.J."/>
            <person name="Cai Q.L."/>
            <person name="Wang Y."/>
            <person name="Zhao H.B."/>
            <person name="Yang W.F."/>
            <person name="Wang G.Y."/>
            <person name="Li Y.H."/>
            <person name="Zhan D.L."/>
            <person name="Shen Y.T."/>
            <person name="Niu Q.F."/>
            <person name="Chang L."/>
            <person name="Qiu J."/>
            <person name="Zhao L."/>
            <person name="Xie H.B."/>
            <person name="Fu W.Y."/>
            <person name="Jin J."/>
            <person name="Li X.W."/>
            <person name="Jiao Y."/>
            <person name="Zhou C.C."/>
            <person name="Tu T."/>
            <person name="Chai C.Y."/>
            <person name="Gao J.L."/>
            <person name="Fan L.J."/>
            <person name="van de Weg E."/>
            <person name="Wang J.Y."/>
            <person name="Gao Z.S."/>
        </authorList>
    </citation>
    <scope>NUCLEOTIDE SEQUENCE [LARGE SCALE GENOMIC DNA]</scope>
    <source>
        <tissue evidence="4">Leaves</tissue>
    </source>
</reference>
<protein>
    <recommendedName>
        <fullName evidence="7">GDSL esterase/lipase</fullName>
    </recommendedName>
</protein>
<comment type="similarity">
    <text evidence="1">Belongs to the 'GDSL' lipolytic enzyme family.</text>
</comment>
<reference evidence="4" key="3">
    <citation type="submission" date="2019-09" db="EMBL/GenBank/DDBJ databases">
        <authorList>
            <person name="Gao Z."/>
        </authorList>
    </citation>
    <scope>NUCLEOTIDE SEQUENCE</scope>
    <source>
        <tissue evidence="4">Leaves</tissue>
    </source>
</reference>
<dbReference type="InterPro" id="IPR001087">
    <property type="entry name" value="GDSL"/>
</dbReference>
<dbReference type="FunFam" id="3.40.50.1110:FF:000003">
    <property type="entry name" value="GDSL esterase/lipase APG"/>
    <property type="match status" value="1"/>
</dbReference>
<sequence length="364" mass="39818">MEPRNTIFFTIFFIASLASLLIPITASGHANHVTALFAFGDSTIDPGNNNHLVTLFRSDHPPYGKDFPGQVSSGRFCDGKLVTDFLAASLGLKELLPAYLDPSVTDTDLLTGVSFASAGSGLDDQTIRLTQTLSLPTQLNYFDEALGRIRTRVGAEEARRIVENSLFLISVGSNDMFYNFYNIPFGVLEYGSISDYQDVLLRDLEGVVQRLYRAGARRIAVAGLPPIGCLPMQMTVGSIFPSFHFLQRVCVDQQNWDSQGYNQKLHDLTSTWQAQLDGAKVVDLDIYSPIMDMIEDPAKYGFEETARACCGTGLVEAGPLCNAIDPTCPDASKYIFWDAVHLTEAAYQVIADATTTTALPQLLG</sequence>
<reference evidence="4" key="1">
    <citation type="submission" date="2018-07" db="EMBL/GenBank/DDBJ databases">
        <authorList>
            <person name="Gao Z.-S."/>
            <person name="Jia H.-M."/>
            <person name="Jia H.-J."/>
            <person name="Cai Q.-L."/>
            <person name="Wang Y."/>
            <person name="Zhao H.-B."/>
        </authorList>
    </citation>
    <scope>NUCLEOTIDE SEQUENCE</scope>
    <source>
        <tissue evidence="4">Leaves</tissue>
    </source>
</reference>
<dbReference type="EMBL" id="RXIC02000021">
    <property type="protein sequence ID" value="KAB1217703.1"/>
    <property type="molecule type" value="Genomic_DNA"/>
</dbReference>
<dbReference type="EMBL" id="RXIC02000021">
    <property type="protein sequence ID" value="KAB1217644.1"/>
    <property type="molecule type" value="Genomic_DNA"/>
</dbReference>
<dbReference type="Proteomes" id="UP000516437">
    <property type="component" value="Chromosome 3"/>
</dbReference>
<dbReference type="OrthoDB" id="1600564at2759"/>